<dbReference type="EMBL" id="WFLI01000001">
    <property type="protein sequence ID" value="KAB8066912.1"/>
    <property type="molecule type" value="Genomic_DNA"/>
</dbReference>
<dbReference type="GO" id="GO:0004129">
    <property type="term" value="F:cytochrome-c oxidase activity"/>
    <property type="evidence" value="ECO:0007669"/>
    <property type="project" value="InterPro"/>
</dbReference>
<dbReference type="PANTHER" id="PTHR42838">
    <property type="entry name" value="CYTOCHROME C OXIDASE SUBUNIT II"/>
    <property type="match status" value="1"/>
</dbReference>
<gene>
    <name evidence="5" type="ORF">GCN75_01220</name>
</gene>
<evidence type="ECO:0000259" key="4">
    <source>
        <dbReference type="PROSITE" id="PS50857"/>
    </source>
</evidence>
<dbReference type="GO" id="GO:0042597">
    <property type="term" value="C:periplasmic space"/>
    <property type="evidence" value="ECO:0007669"/>
    <property type="project" value="UniProtKB-SubCell"/>
</dbReference>
<keyword evidence="2" id="KW-0479">Metal-binding</keyword>
<organism evidence="5 6">
    <name type="scientific">Janthinobacterium violaceinigrum</name>
    <dbReference type="NCBI Taxonomy" id="2654252"/>
    <lineage>
        <taxon>Bacteria</taxon>
        <taxon>Pseudomonadati</taxon>
        <taxon>Pseudomonadota</taxon>
        <taxon>Betaproteobacteria</taxon>
        <taxon>Burkholderiales</taxon>
        <taxon>Oxalobacteraceae</taxon>
        <taxon>Janthinobacterium</taxon>
    </lineage>
</organism>
<evidence type="ECO:0000256" key="1">
    <source>
        <dbReference type="ARBA" id="ARBA00004418"/>
    </source>
</evidence>
<protein>
    <submittedName>
        <fullName evidence="5">Cytochrome c oxidase subunit II</fullName>
    </submittedName>
</protein>
<dbReference type="Gene3D" id="2.60.40.420">
    <property type="entry name" value="Cupredoxins - blue copper proteins"/>
    <property type="match status" value="1"/>
</dbReference>
<dbReference type="PROSITE" id="PS50857">
    <property type="entry name" value="COX2_CUA"/>
    <property type="match status" value="1"/>
</dbReference>
<feature type="domain" description="Cytochrome oxidase subunit II copper A binding" evidence="4">
    <location>
        <begin position="17"/>
        <end position="127"/>
    </location>
</feature>
<dbReference type="SUPFAM" id="SSF49503">
    <property type="entry name" value="Cupredoxins"/>
    <property type="match status" value="1"/>
</dbReference>
<reference evidence="5 6" key="1">
    <citation type="submission" date="2019-10" db="EMBL/GenBank/DDBJ databases">
        <title>Three novel species isolated from a subtropical stream in China.</title>
        <authorList>
            <person name="Lu H."/>
        </authorList>
    </citation>
    <scope>NUCLEOTIDE SEQUENCE [LARGE SCALE GENOMIC DNA]</scope>
    <source>
        <strain evidence="5 6">FT13W</strain>
    </source>
</reference>
<dbReference type="InterPro" id="IPR008972">
    <property type="entry name" value="Cupredoxin"/>
</dbReference>
<name>A0A6I1I7E4_9BURK</name>
<dbReference type="PANTHER" id="PTHR42838:SF2">
    <property type="entry name" value="NITROUS-OXIDE REDUCTASE"/>
    <property type="match status" value="1"/>
</dbReference>
<comment type="caution">
    <text evidence="5">The sequence shown here is derived from an EMBL/GenBank/DDBJ whole genome shotgun (WGS) entry which is preliminary data.</text>
</comment>
<dbReference type="InterPro" id="IPR051403">
    <property type="entry name" value="NosZ/Cyto_c_oxidase_sub2"/>
</dbReference>
<evidence type="ECO:0000313" key="6">
    <source>
        <dbReference type="Proteomes" id="UP000468717"/>
    </source>
</evidence>
<dbReference type="GO" id="GO:0016020">
    <property type="term" value="C:membrane"/>
    <property type="evidence" value="ECO:0007669"/>
    <property type="project" value="InterPro"/>
</dbReference>
<sequence length="127" mass="13881">MDRARRQLCARLACGIGALLTVAAINAQGLKKIIAKEKVIAIEAKKFVYTPNEISLKKGEPVVLAFTAIDFIHGFFIPDMKIRADLTPGQITQVRLTPDKAGEYAFLCDNFCGTGHEEMSGKIIVTD</sequence>
<comment type="subcellular location">
    <subcellularLocation>
        <location evidence="1">Periplasm</location>
    </subcellularLocation>
</comment>
<dbReference type="RefSeq" id="WP_152280977.1">
    <property type="nucleotide sequence ID" value="NZ_WFLI01000001.1"/>
</dbReference>
<evidence type="ECO:0000256" key="3">
    <source>
        <dbReference type="ARBA" id="ARBA00023008"/>
    </source>
</evidence>
<dbReference type="Pfam" id="PF13473">
    <property type="entry name" value="Cupredoxin_1"/>
    <property type="match status" value="1"/>
</dbReference>
<accession>A0A6I1I7E4</accession>
<dbReference type="InterPro" id="IPR028096">
    <property type="entry name" value="EfeO_Cupredoxin"/>
</dbReference>
<proteinExistence type="predicted"/>
<evidence type="ECO:0000256" key="2">
    <source>
        <dbReference type="ARBA" id="ARBA00022723"/>
    </source>
</evidence>
<dbReference type="GO" id="GO:0005507">
    <property type="term" value="F:copper ion binding"/>
    <property type="evidence" value="ECO:0007669"/>
    <property type="project" value="InterPro"/>
</dbReference>
<dbReference type="InterPro" id="IPR002429">
    <property type="entry name" value="CcO_II-like_C"/>
</dbReference>
<evidence type="ECO:0000313" key="5">
    <source>
        <dbReference type="EMBL" id="KAB8066912.1"/>
    </source>
</evidence>
<dbReference type="AlphaFoldDB" id="A0A6I1I7E4"/>
<dbReference type="Proteomes" id="UP000468717">
    <property type="component" value="Unassembled WGS sequence"/>
</dbReference>
<keyword evidence="3" id="KW-0186">Copper</keyword>
<keyword evidence="6" id="KW-1185">Reference proteome</keyword>